<reference evidence="2" key="1">
    <citation type="submission" date="2018-01" db="EMBL/GenBank/DDBJ databases">
        <title>An insight into the sialome of Amazonian anophelines.</title>
        <authorList>
            <person name="Ribeiro J.M."/>
            <person name="Scarpassa V."/>
            <person name="Calvo E."/>
        </authorList>
    </citation>
    <scope>NUCLEOTIDE SEQUENCE</scope>
</reference>
<dbReference type="AlphaFoldDB" id="A0A2M4D869"/>
<protein>
    <submittedName>
        <fullName evidence="2">Putative secreted protein</fullName>
    </submittedName>
</protein>
<accession>A0A2M4D869</accession>
<feature type="chain" id="PRO_5014746915" evidence="1">
    <location>
        <begin position="19"/>
        <end position="90"/>
    </location>
</feature>
<keyword evidence="1" id="KW-0732">Signal</keyword>
<name>A0A2M4D869_ANODA</name>
<feature type="signal peptide" evidence="1">
    <location>
        <begin position="1"/>
        <end position="18"/>
    </location>
</feature>
<evidence type="ECO:0000256" key="1">
    <source>
        <dbReference type="SAM" id="SignalP"/>
    </source>
</evidence>
<organism evidence="2">
    <name type="scientific">Anopheles darlingi</name>
    <name type="common">Mosquito</name>
    <dbReference type="NCBI Taxonomy" id="43151"/>
    <lineage>
        <taxon>Eukaryota</taxon>
        <taxon>Metazoa</taxon>
        <taxon>Ecdysozoa</taxon>
        <taxon>Arthropoda</taxon>
        <taxon>Hexapoda</taxon>
        <taxon>Insecta</taxon>
        <taxon>Pterygota</taxon>
        <taxon>Neoptera</taxon>
        <taxon>Endopterygota</taxon>
        <taxon>Diptera</taxon>
        <taxon>Nematocera</taxon>
        <taxon>Culicoidea</taxon>
        <taxon>Culicidae</taxon>
        <taxon>Anophelinae</taxon>
        <taxon>Anopheles</taxon>
    </lineage>
</organism>
<evidence type="ECO:0000313" key="2">
    <source>
        <dbReference type="EMBL" id="MBW73755.1"/>
    </source>
</evidence>
<sequence length="90" mass="9994">MRGVCSVFVLLQCLVCFSFIPHLSIPSLVQTFSLTKSKSNRLSVCLKSDVLYTVSSSNPIIASIPHFRHSLARSLNHTAFDFFSLPSFEA</sequence>
<proteinExistence type="predicted"/>
<dbReference type="EMBL" id="GGFL01009577">
    <property type="protein sequence ID" value="MBW73755.1"/>
    <property type="molecule type" value="Transcribed_RNA"/>
</dbReference>